<sequence>MGTASYIPGRGAFLFQGEVVYTNGDTLAILSNDTWKVQTSSAWHRDAPRVSYALGFQEIYDARLAPENWTEKDFDDSKWASAMVIGRPPMAPWTSLVPRDIPM</sequence>
<evidence type="ECO:0000313" key="2">
    <source>
        <dbReference type="EMBL" id="GAH29568.1"/>
    </source>
</evidence>
<dbReference type="InterPro" id="IPR013737">
    <property type="entry name" value="Bac_rhamnosid_N"/>
</dbReference>
<dbReference type="Gene3D" id="2.60.120.260">
    <property type="entry name" value="Galactose-binding domain-like"/>
    <property type="match status" value="1"/>
</dbReference>
<dbReference type="Pfam" id="PF08531">
    <property type="entry name" value="Bac_rhamnosid_N"/>
    <property type="match status" value="1"/>
</dbReference>
<feature type="non-terminal residue" evidence="2">
    <location>
        <position position="103"/>
    </location>
</feature>
<gene>
    <name evidence="2" type="ORF">S03H2_08269</name>
</gene>
<reference evidence="2" key="1">
    <citation type="journal article" date="2014" name="Front. Microbiol.">
        <title>High frequency of phylogenetically diverse reductive dehalogenase-homologous genes in deep subseafloor sedimentary metagenomes.</title>
        <authorList>
            <person name="Kawai M."/>
            <person name="Futagami T."/>
            <person name="Toyoda A."/>
            <person name="Takaki Y."/>
            <person name="Nishi S."/>
            <person name="Hori S."/>
            <person name="Arai W."/>
            <person name="Tsubouchi T."/>
            <person name="Morono Y."/>
            <person name="Uchiyama I."/>
            <person name="Ito T."/>
            <person name="Fujiyama A."/>
            <person name="Inagaki F."/>
            <person name="Takami H."/>
        </authorList>
    </citation>
    <scope>NUCLEOTIDE SEQUENCE</scope>
    <source>
        <strain evidence="2">Expedition CK06-06</strain>
    </source>
</reference>
<comment type="caution">
    <text evidence="2">The sequence shown here is derived from an EMBL/GenBank/DDBJ whole genome shotgun (WGS) entry which is preliminary data.</text>
</comment>
<dbReference type="EMBL" id="BARU01003991">
    <property type="protein sequence ID" value="GAH29568.1"/>
    <property type="molecule type" value="Genomic_DNA"/>
</dbReference>
<protein>
    <recommendedName>
        <fullName evidence="1">Bacterial alpha-L-rhamnosidase N-terminal domain-containing protein</fullName>
    </recommendedName>
</protein>
<dbReference type="AlphaFoldDB" id="X1G977"/>
<organism evidence="2">
    <name type="scientific">marine sediment metagenome</name>
    <dbReference type="NCBI Taxonomy" id="412755"/>
    <lineage>
        <taxon>unclassified sequences</taxon>
        <taxon>metagenomes</taxon>
        <taxon>ecological metagenomes</taxon>
    </lineage>
</organism>
<name>X1G977_9ZZZZ</name>
<feature type="domain" description="Bacterial alpha-L-rhamnosidase N-terminal" evidence="1">
    <location>
        <begin position="9"/>
        <end position="88"/>
    </location>
</feature>
<accession>X1G977</accession>
<evidence type="ECO:0000259" key="1">
    <source>
        <dbReference type="Pfam" id="PF08531"/>
    </source>
</evidence>
<proteinExistence type="predicted"/>